<reference evidence="3" key="2">
    <citation type="submission" date="2013-12" db="EMBL/GenBank/DDBJ databases">
        <authorList>
            <person name="Yu Y."/>
            <person name="Lee S."/>
            <person name="de Baynast K."/>
            <person name="Wissotski M."/>
            <person name="Liu L."/>
            <person name="Talag J."/>
            <person name="Goicoechea J."/>
            <person name="Angelova A."/>
            <person name="Jetty R."/>
            <person name="Kudrna D."/>
            <person name="Golser W."/>
            <person name="Rivera L."/>
            <person name="Zhang J."/>
            <person name="Wing R."/>
        </authorList>
    </citation>
    <scope>NUCLEOTIDE SEQUENCE</scope>
</reference>
<keyword evidence="3" id="KW-1185">Reference proteome</keyword>
<feature type="region of interest" description="Disordered" evidence="1">
    <location>
        <begin position="1"/>
        <end position="33"/>
    </location>
</feature>
<accession>A0A0D9V3Z0</accession>
<proteinExistence type="predicted"/>
<reference evidence="2 3" key="1">
    <citation type="submission" date="2012-08" db="EMBL/GenBank/DDBJ databases">
        <title>Oryza genome evolution.</title>
        <authorList>
            <person name="Wing R.A."/>
        </authorList>
    </citation>
    <scope>NUCLEOTIDE SEQUENCE</scope>
</reference>
<protein>
    <submittedName>
        <fullName evidence="2">Uncharacterized protein</fullName>
    </submittedName>
</protein>
<dbReference type="EnsemblPlants" id="LPERR01G22240.1">
    <property type="protein sequence ID" value="LPERR01G22240.1"/>
    <property type="gene ID" value="LPERR01G22240"/>
</dbReference>
<evidence type="ECO:0000313" key="2">
    <source>
        <dbReference type="EnsemblPlants" id="LPERR01G22240.1"/>
    </source>
</evidence>
<dbReference type="AlphaFoldDB" id="A0A0D9V3Z0"/>
<evidence type="ECO:0000313" key="3">
    <source>
        <dbReference type="Proteomes" id="UP000032180"/>
    </source>
</evidence>
<sequence>MGKGTPSGPTDDDPCTDDCAAEVDGANEEASSSKITVSITLSSVHTSIDPSETSSGSGWPYLTGGRLNRWLRRGNSCSSHQQTSGGGARYSTGGIPYRCGWRDWRRDRRRKTSGGAAGRVAGRVAAGDGEATLFLPLPRVIAGNSDFLLDGYAAGWWGIDCKTSRRGEEGQRPWVHRSFPSARLRGPRHALGDFLCLEPVVSNFLGPSNRGLRWELVV</sequence>
<reference evidence="2" key="3">
    <citation type="submission" date="2015-04" db="UniProtKB">
        <authorList>
            <consortium name="EnsemblPlants"/>
        </authorList>
    </citation>
    <scope>IDENTIFICATION</scope>
</reference>
<dbReference type="HOGENOM" id="CLU_1268524_0_0_1"/>
<organism evidence="2 3">
    <name type="scientific">Leersia perrieri</name>
    <dbReference type="NCBI Taxonomy" id="77586"/>
    <lineage>
        <taxon>Eukaryota</taxon>
        <taxon>Viridiplantae</taxon>
        <taxon>Streptophyta</taxon>
        <taxon>Embryophyta</taxon>
        <taxon>Tracheophyta</taxon>
        <taxon>Spermatophyta</taxon>
        <taxon>Magnoliopsida</taxon>
        <taxon>Liliopsida</taxon>
        <taxon>Poales</taxon>
        <taxon>Poaceae</taxon>
        <taxon>BOP clade</taxon>
        <taxon>Oryzoideae</taxon>
        <taxon>Oryzeae</taxon>
        <taxon>Oryzinae</taxon>
        <taxon>Leersia</taxon>
    </lineage>
</organism>
<evidence type="ECO:0000256" key="1">
    <source>
        <dbReference type="SAM" id="MobiDB-lite"/>
    </source>
</evidence>
<feature type="compositionally biased region" description="Acidic residues" evidence="1">
    <location>
        <begin position="10"/>
        <end position="27"/>
    </location>
</feature>
<name>A0A0D9V3Z0_9ORYZ</name>
<dbReference type="Gramene" id="LPERR01G22240.1">
    <property type="protein sequence ID" value="LPERR01G22240.1"/>
    <property type="gene ID" value="LPERR01G22240"/>
</dbReference>
<dbReference type="Proteomes" id="UP000032180">
    <property type="component" value="Chromosome 1"/>
</dbReference>